<evidence type="ECO:0000256" key="2">
    <source>
        <dbReference type="ARBA" id="ARBA00022723"/>
    </source>
</evidence>
<comment type="activity regulation">
    <text evidence="9">Activated by a monovalent cation that binds near, but not in, the active site. The most likely occupant of the site in vivo is potassium. Ion binding induces a conformational change that may alter substrate affinity.</text>
</comment>
<feature type="binding site" evidence="9">
    <location>
        <position position="243"/>
    </location>
    <ligand>
        <name>substrate</name>
    </ligand>
</feature>
<accession>A0A844F3Y3</accession>
<keyword evidence="5 9" id="KW-0067">ATP-binding</keyword>
<dbReference type="GO" id="GO:0005737">
    <property type="term" value="C:cytoplasm"/>
    <property type="evidence" value="ECO:0007669"/>
    <property type="project" value="UniProtKB-SubCell"/>
</dbReference>
<evidence type="ECO:0000256" key="8">
    <source>
        <dbReference type="ARBA" id="ARBA00023277"/>
    </source>
</evidence>
<feature type="binding site" evidence="9">
    <location>
        <begin position="38"/>
        <end position="42"/>
    </location>
    <ligand>
        <name>substrate</name>
    </ligand>
</feature>
<evidence type="ECO:0000256" key="6">
    <source>
        <dbReference type="ARBA" id="ARBA00022842"/>
    </source>
</evidence>
<dbReference type="CDD" id="cd01174">
    <property type="entry name" value="ribokinase"/>
    <property type="match status" value="1"/>
</dbReference>
<feature type="binding site" evidence="9">
    <location>
        <position position="273"/>
    </location>
    <ligand>
        <name>K(+)</name>
        <dbReference type="ChEBI" id="CHEBI:29103"/>
    </ligand>
</feature>
<dbReference type="GO" id="GO:0005524">
    <property type="term" value="F:ATP binding"/>
    <property type="evidence" value="ECO:0007669"/>
    <property type="project" value="UniProtKB-UniRule"/>
</dbReference>
<dbReference type="SUPFAM" id="SSF53613">
    <property type="entry name" value="Ribokinase-like"/>
    <property type="match status" value="1"/>
</dbReference>
<dbReference type="PANTHER" id="PTHR10584:SF166">
    <property type="entry name" value="RIBOKINASE"/>
    <property type="match status" value="1"/>
</dbReference>
<feature type="binding site" evidence="9">
    <location>
        <position position="282"/>
    </location>
    <ligand>
        <name>K(+)</name>
        <dbReference type="ChEBI" id="CHEBI:29103"/>
    </ligand>
</feature>
<feature type="binding site" evidence="9">
    <location>
        <position position="237"/>
    </location>
    <ligand>
        <name>K(+)</name>
        <dbReference type="ChEBI" id="CHEBI:29103"/>
    </ligand>
</feature>
<sequence length="294" mass="31798">MKVLNFGSLNLDYVYSVDHMVAPGETLASSGMNIFCGGKGLNQSIALAKAGVDVYHAGMIGEEGGILLKACKEGGVNADFIKSIPGKSGHTIIQVDKNGQNCILLYGGANRSITKEYVDEVLAHFEKGDILLLQNEINMLDYIIDCAYEKGMMIILNPSPYDDTLEACDFGKISMFLLNEIEGGQVTGETQTDRILERLKEIYPEAKVVLTLGGEGSVYQYKEEQYRQGIYKVKAVDTTAAGDTFTGYFISSVIDKMPVQDGLALAAKASAIAVSRQGATASIPLRDEVLNVRL</sequence>
<keyword evidence="3 9" id="KW-0547">Nucleotide-binding</keyword>
<dbReference type="GO" id="GO:0004747">
    <property type="term" value="F:ribokinase activity"/>
    <property type="evidence" value="ECO:0007669"/>
    <property type="project" value="UniProtKB-UniRule"/>
</dbReference>
<comment type="cofactor">
    <cofactor evidence="9">
        <name>Mg(2+)</name>
        <dbReference type="ChEBI" id="CHEBI:18420"/>
    </cofactor>
    <text evidence="9">Requires a divalent cation, most likely magnesium in vivo, as an electrophilic catalyst to aid phosphoryl group transfer. It is the chelate of the metal and the nucleotide that is the actual substrate.</text>
</comment>
<dbReference type="PRINTS" id="PR00990">
    <property type="entry name" value="RIBOKINASE"/>
</dbReference>
<dbReference type="UniPathway" id="UPA00916">
    <property type="reaction ID" value="UER00889"/>
</dbReference>
<dbReference type="RefSeq" id="WP_154323182.1">
    <property type="nucleotide sequence ID" value="NZ_CAMBVY010000015.1"/>
</dbReference>
<keyword evidence="1 9" id="KW-0808">Transferase</keyword>
<feature type="binding site" evidence="9">
    <location>
        <position position="239"/>
    </location>
    <ligand>
        <name>K(+)</name>
        <dbReference type="ChEBI" id="CHEBI:29103"/>
    </ligand>
</feature>
<keyword evidence="8 9" id="KW-0119">Carbohydrate metabolism</keyword>
<comment type="pathway">
    <text evidence="9">Carbohydrate metabolism; D-ribose degradation; D-ribose 5-phosphate from beta-D-ribopyranose: step 2/2.</text>
</comment>
<dbReference type="GO" id="GO:0019303">
    <property type="term" value="P:D-ribose catabolic process"/>
    <property type="evidence" value="ECO:0007669"/>
    <property type="project" value="UniProtKB-UniRule"/>
</dbReference>
<evidence type="ECO:0000256" key="1">
    <source>
        <dbReference type="ARBA" id="ARBA00022679"/>
    </source>
</evidence>
<dbReference type="Pfam" id="PF00294">
    <property type="entry name" value="PfkB"/>
    <property type="match status" value="1"/>
</dbReference>
<name>A0A844F3Y3_CLOSV</name>
<evidence type="ECO:0000256" key="4">
    <source>
        <dbReference type="ARBA" id="ARBA00022777"/>
    </source>
</evidence>
<evidence type="ECO:0000256" key="9">
    <source>
        <dbReference type="HAMAP-Rule" id="MF_01987"/>
    </source>
</evidence>
<feature type="binding site" evidence="9">
    <location>
        <begin position="211"/>
        <end position="216"/>
    </location>
    <ligand>
        <name>ATP</name>
        <dbReference type="ChEBI" id="CHEBI:30616"/>
    </ligand>
</feature>
<dbReference type="InterPro" id="IPR011611">
    <property type="entry name" value="PfkB_dom"/>
</dbReference>
<dbReference type="InterPro" id="IPR029056">
    <property type="entry name" value="Ribokinase-like"/>
</dbReference>
<comment type="catalytic activity">
    <reaction evidence="9">
        <text>D-ribose + ATP = D-ribose 5-phosphate + ADP + H(+)</text>
        <dbReference type="Rhea" id="RHEA:13697"/>
        <dbReference type="ChEBI" id="CHEBI:15378"/>
        <dbReference type="ChEBI" id="CHEBI:30616"/>
        <dbReference type="ChEBI" id="CHEBI:47013"/>
        <dbReference type="ChEBI" id="CHEBI:78346"/>
        <dbReference type="ChEBI" id="CHEBI:456216"/>
        <dbReference type="EC" id="2.7.1.15"/>
    </reaction>
</comment>
<comment type="subunit">
    <text evidence="9">Homodimer.</text>
</comment>
<evidence type="ECO:0000313" key="11">
    <source>
        <dbReference type="EMBL" id="MSS40798.1"/>
    </source>
</evidence>
<feature type="binding site" evidence="9">
    <location>
        <position position="179"/>
    </location>
    <ligand>
        <name>ATP</name>
        <dbReference type="ChEBI" id="CHEBI:30616"/>
    </ligand>
</feature>
<dbReference type="HAMAP" id="MF_01987">
    <property type="entry name" value="Ribokinase"/>
    <property type="match status" value="1"/>
</dbReference>
<keyword evidence="7 9" id="KW-0630">Potassium</keyword>
<evidence type="ECO:0000256" key="5">
    <source>
        <dbReference type="ARBA" id="ARBA00022840"/>
    </source>
</evidence>
<comment type="similarity">
    <text evidence="9">Belongs to the carbohydrate kinase PfkB family. Ribokinase subfamily.</text>
</comment>
<dbReference type="EMBL" id="VUMB01000020">
    <property type="protein sequence ID" value="MSS40798.1"/>
    <property type="molecule type" value="Genomic_DNA"/>
</dbReference>
<comment type="caution">
    <text evidence="11">The sequence shown here is derived from an EMBL/GenBank/DDBJ whole genome shotgun (WGS) entry which is preliminary data.</text>
</comment>
<gene>
    <name evidence="9" type="primary">rbsK</name>
    <name evidence="11" type="ORF">FYJ37_10670</name>
</gene>
<keyword evidence="6 9" id="KW-0460">Magnesium</keyword>
<feature type="binding site" evidence="9">
    <location>
        <begin position="242"/>
        <end position="243"/>
    </location>
    <ligand>
        <name>ATP</name>
        <dbReference type="ChEBI" id="CHEBI:30616"/>
    </ligand>
</feature>
<dbReference type="PANTHER" id="PTHR10584">
    <property type="entry name" value="SUGAR KINASE"/>
    <property type="match status" value="1"/>
</dbReference>
<organism evidence="11 12">
    <name type="scientific">Clostridium scindens (strain JCM 10418 / VPI 12708)</name>
    <dbReference type="NCBI Taxonomy" id="29347"/>
    <lineage>
        <taxon>Bacteria</taxon>
        <taxon>Bacillati</taxon>
        <taxon>Bacillota</taxon>
        <taxon>Clostridia</taxon>
        <taxon>Lachnospirales</taxon>
        <taxon>Lachnospiraceae</taxon>
    </lineage>
</organism>
<reference evidence="11 12" key="1">
    <citation type="submission" date="2019-08" db="EMBL/GenBank/DDBJ databases">
        <title>In-depth cultivation of the pig gut microbiome towards novel bacterial diversity and tailored functional studies.</title>
        <authorList>
            <person name="Wylensek D."/>
            <person name="Hitch T.C.A."/>
            <person name="Clavel T."/>
        </authorList>
    </citation>
    <scope>NUCLEOTIDE SEQUENCE [LARGE SCALE GENOMIC DNA]</scope>
    <source>
        <strain evidence="11 12">BL-389-WT-3D</strain>
    </source>
</reference>
<keyword evidence="4 9" id="KW-0418">Kinase</keyword>
<feature type="binding site" evidence="9">
    <location>
        <begin position="10"/>
        <end position="12"/>
    </location>
    <ligand>
        <name>substrate</name>
    </ligand>
</feature>
<protein>
    <recommendedName>
        <fullName evidence="9">Ribokinase</fullName>
        <shortName evidence="9">RK</shortName>
        <ecNumber evidence="9">2.7.1.15</ecNumber>
    </recommendedName>
</protein>
<dbReference type="InterPro" id="IPR002139">
    <property type="entry name" value="Ribo/fructo_kinase"/>
</dbReference>
<dbReference type="EC" id="2.7.1.15" evidence="9"/>
<evidence type="ECO:0000313" key="12">
    <source>
        <dbReference type="Proteomes" id="UP000462363"/>
    </source>
</evidence>
<feature type="active site" description="Proton acceptor" evidence="9">
    <location>
        <position position="243"/>
    </location>
</feature>
<feature type="binding site" evidence="9">
    <location>
        <position position="136"/>
    </location>
    <ligand>
        <name>substrate</name>
    </ligand>
</feature>
<feature type="binding site" evidence="9">
    <location>
        <position position="276"/>
    </location>
    <ligand>
        <name>K(+)</name>
        <dbReference type="ChEBI" id="CHEBI:29103"/>
    </ligand>
</feature>
<proteinExistence type="inferred from homology"/>
<evidence type="ECO:0000256" key="7">
    <source>
        <dbReference type="ARBA" id="ARBA00022958"/>
    </source>
</evidence>
<comment type="subcellular location">
    <subcellularLocation>
        <location evidence="9">Cytoplasm</location>
    </subcellularLocation>
</comment>
<dbReference type="InterPro" id="IPR011877">
    <property type="entry name" value="Ribokinase"/>
</dbReference>
<feature type="domain" description="Carbohydrate kinase PfkB" evidence="10">
    <location>
        <begin position="3"/>
        <end position="284"/>
    </location>
</feature>
<evidence type="ECO:0000256" key="3">
    <source>
        <dbReference type="ARBA" id="ARBA00022741"/>
    </source>
</evidence>
<evidence type="ECO:0000259" key="10">
    <source>
        <dbReference type="Pfam" id="PF00294"/>
    </source>
</evidence>
<keyword evidence="9" id="KW-0963">Cytoplasm</keyword>
<comment type="function">
    <text evidence="9">Catalyzes the phosphorylation of ribose at O-5 in a reaction requiring ATP and magnesium. The resulting D-ribose-5-phosphate can then be used either for sythesis of nucleotides, histidine, and tryptophan, or as a component of the pentose phosphate pathway.</text>
</comment>
<dbReference type="Gene3D" id="3.40.1190.20">
    <property type="match status" value="1"/>
</dbReference>
<keyword evidence="2 9" id="KW-0479">Metal-binding</keyword>
<dbReference type="AlphaFoldDB" id="A0A844F3Y3"/>
<feature type="binding site" evidence="9">
    <location>
        <position position="278"/>
    </location>
    <ligand>
        <name>K(+)</name>
        <dbReference type="ChEBI" id="CHEBI:29103"/>
    </ligand>
</feature>
<comment type="caution">
    <text evidence="9">Lacks conserved residue(s) required for the propagation of feature annotation.</text>
</comment>
<dbReference type="Proteomes" id="UP000462363">
    <property type="component" value="Unassembled WGS sequence"/>
</dbReference>
<dbReference type="GO" id="GO:0046872">
    <property type="term" value="F:metal ion binding"/>
    <property type="evidence" value="ECO:0007669"/>
    <property type="project" value="UniProtKB-KW"/>
</dbReference>